<dbReference type="EMBL" id="JACAGC010000002">
    <property type="protein sequence ID" value="KAF6385041.1"/>
    <property type="molecule type" value="Genomic_DNA"/>
</dbReference>
<evidence type="ECO:0000313" key="1">
    <source>
        <dbReference type="EMBL" id="KAF6385041.1"/>
    </source>
</evidence>
<sequence>MNYQHVSLEGEKGLEHDAHSHVSFTKQIESIGVGWEKGGLDVVLFWNELTFQLTRFHLNTTLEIAIGKFSKRAGDVDYIGNRPHLQARCPLVSARERKAWEGCAELWKPFISARGVRKSGGEETVLPVLDAVMGGPSLPLQLKLL</sequence>
<organism evidence="1 2">
    <name type="scientific">Rhinolophus ferrumequinum</name>
    <name type="common">Greater horseshoe bat</name>
    <dbReference type="NCBI Taxonomy" id="59479"/>
    <lineage>
        <taxon>Eukaryota</taxon>
        <taxon>Metazoa</taxon>
        <taxon>Chordata</taxon>
        <taxon>Craniata</taxon>
        <taxon>Vertebrata</taxon>
        <taxon>Euteleostomi</taxon>
        <taxon>Mammalia</taxon>
        <taxon>Eutheria</taxon>
        <taxon>Laurasiatheria</taxon>
        <taxon>Chiroptera</taxon>
        <taxon>Yinpterochiroptera</taxon>
        <taxon>Rhinolophoidea</taxon>
        <taxon>Rhinolophidae</taxon>
        <taxon>Rhinolophinae</taxon>
        <taxon>Rhinolophus</taxon>
    </lineage>
</organism>
<proteinExistence type="predicted"/>
<comment type="caution">
    <text evidence="1">The sequence shown here is derived from an EMBL/GenBank/DDBJ whole genome shotgun (WGS) entry which is preliminary data.</text>
</comment>
<dbReference type="AlphaFoldDB" id="A0A7J8AF92"/>
<dbReference type="Proteomes" id="UP000585614">
    <property type="component" value="Unassembled WGS sequence"/>
</dbReference>
<protein>
    <submittedName>
        <fullName evidence="1">Uncharacterized protein</fullName>
    </submittedName>
</protein>
<reference evidence="1 2" key="1">
    <citation type="journal article" date="2020" name="Nature">
        <title>Six reference-quality genomes reveal evolution of bat adaptations.</title>
        <authorList>
            <person name="Jebb D."/>
            <person name="Huang Z."/>
            <person name="Pippel M."/>
            <person name="Hughes G.M."/>
            <person name="Lavrichenko K."/>
            <person name="Devanna P."/>
            <person name="Winkler S."/>
            <person name="Jermiin L.S."/>
            <person name="Skirmuntt E.C."/>
            <person name="Katzourakis A."/>
            <person name="Burkitt-Gray L."/>
            <person name="Ray D.A."/>
            <person name="Sullivan K.A.M."/>
            <person name="Roscito J.G."/>
            <person name="Kirilenko B.M."/>
            <person name="Davalos L.M."/>
            <person name="Corthals A.P."/>
            <person name="Power M.L."/>
            <person name="Jones G."/>
            <person name="Ransome R.D."/>
            <person name="Dechmann D.K.N."/>
            <person name="Locatelli A.G."/>
            <person name="Puechmaille S.J."/>
            <person name="Fedrigo O."/>
            <person name="Jarvis E.D."/>
            <person name="Hiller M."/>
            <person name="Vernes S.C."/>
            <person name="Myers E.W."/>
            <person name="Teeling E.C."/>
        </authorList>
    </citation>
    <scope>NUCLEOTIDE SEQUENCE [LARGE SCALE GENOMIC DNA]</scope>
    <source>
        <strain evidence="1">MRhiFer1</strain>
        <tissue evidence="1">Lung</tissue>
    </source>
</reference>
<name>A0A7J8AF92_RHIFE</name>
<gene>
    <name evidence="1" type="ORF">mRhiFer1_008865</name>
</gene>
<accession>A0A7J8AF92</accession>
<evidence type="ECO:0000313" key="2">
    <source>
        <dbReference type="Proteomes" id="UP000585614"/>
    </source>
</evidence>